<evidence type="ECO:0000259" key="2">
    <source>
        <dbReference type="Pfam" id="PF05678"/>
    </source>
</evidence>
<dbReference type="PaxDb" id="65489-OBART05G21210.1"/>
<dbReference type="Proteomes" id="UP000026960">
    <property type="component" value="Chromosome 5"/>
</dbReference>
<feature type="domain" description="VQ" evidence="2">
    <location>
        <begin position="53"/>
        <end position="80"/>
    </location>
</feature>
<evidence type="ECO:0000313" key="3">
    <source>
        <dbReference type="EnsemblPlants" id="OBART05G21210.1"/>
    </source>
</evidence>
<feature type="compositionally biased region" description="Gly residues" evidence="1">
    <location>
        <begin position="95"/>
        <end position="104"/>
    </location>
</feature>
<feature type="region of interest" description="Disordered" evidence="1">
    <location>
        <begin position="72"/>
        <end position="109"/>
    </location>
</feature>
<organism evidence="3">
    <name type="scientific">Oryza barthii</name>
    <dbReference type="NCBI Taxonomy" id="65489"/>
    <lineage>
        <taxon>Eukaryota</taxon>
        <taxon>Viridiplantae</taxon>
        <taxon>Streptophyta</taxon>
        <taxon>Embryophyta</taxon>
        <taxon>Tracheophyta</taxon>
        <taxon>Spermatophyta</taxon>
        <taxon>Magnoliopsida</taxon>
        <taxon>Liliopsida</taxon>
        <taxon>Poales</taxon>
        <taxon>Poaceae</taxon>
        <taxon>BOP clade</taxon>
        <taxon>Oryzoideae</taxon>
        <taxon>Oryzeae</taxon>
        <taxon>Oryzinae</taxon>
        <taxon>Oryza</taxon>
    </lineage>
</organism>
<dbReference type="HOGENOM" id="CLU_106032_0_0_1"/>
<dbReference type="PANTHER" id="PTHR33624">
    <property type="entry name" value="SIGMA FACTOR BINDING PROTEIN 1, CHLOROPLASTIC"/>
    <property type="match status" value="1"/>
</dbReference>
<feature type="compositionally biased region" description="Polar residues" evidence="1">
    <location>
        <begin position="82"/>
        <end position="93"/>
    </location>
</feature>
<dbReference type="InterPro" id="IPR008889">
    <property type="entry name" value="VQ"/>
</dbReference>
<dbReference type="eggNOG" id="ENOG502S9W6">
    <property type="taxonomic scope" value="Eukaryota"/>
</dbReference>
<proteinExistence type="predicted"/>
<dbReference type="PANTHER" id="PTHR33624:SF20">
    <property type="entry name" value="OS05G0491700 PROTEIN"/>
    <property type="match status" value="1"/>
</dbReference>
<dbReference type="AlphaFoldDB" id="A0A0D3G9A1"/>
<dbReference type="EnsemblPlants" id="OBART05G21210.1">
    <property type="protein sequence ID" value="OBART05G21210.1"/>
    <property type="gene ID" value="OBART05G21210"/>
</dbReference>
<feature type="region of interest" description="Disordered" evidence="1">
    <location>
        <begin position="1"/>
        <end position="46"/>
    </location>
</feature>
<protein>
    <recommendedName>
        <fullName evidence="2">VQ domain-containing protein</fullName>
    </recommendedName>
</protein>
<evidence type="ECO:0000256" key="1">
    <source>
        <dbReference type="SAM" id="MobiDB-lite"/>
    </source>
</evidence>
<reference evidence="3" key="1">
    <citation type="journal article" date="2009" name="Rice">
        <title>De Novo Next Generation Sequencing of Plant Genomes.</title>
        <authorList>
            <person name="Rounsley S."/>
            <person name="Marri P.R."/>
            <person name="Yu Y."/>
            <person name="He R."/>
            <person name="Sisneros N."/>
            <person name="Goicoechea J.L."/>
            <person name="Lee S.J."/>
            <person name="Angelova A."/>
            <person name="Kudrna D."/>
            <person name="Luo M."/>
            <person name="Affourtit J."/>
            <person name="Desany B."/>
            <person name="Knight J."/>
            <person name="Niazi F."/>
            <person name="Egholm M."/>
            <person name="Wing R.A."/>
        </authorList>
    </citation>
    <scope>NUCLEOTIDE SEQUENCE [LARGE SCALE GENOMIC DNA]</scope>
    <source>
        <strain evidence="3">cv. IRGC 105608</strain>
    </source>
</reference>
<accession>A0A0D3G9A1</accession>
<keyword evidence="4" id="KW-1185">Reference proteome</keyword>
<evidence type="ECO:0000313" key="4">
    <source>
        <dbReference type="Proteomes" id="UP000026960"/>
    </source>
</evidence>
<dbReference type="Gramene" id="OBART05G21210.1">
    <property type="protein sequence ID" value="OBART05G21210.1"/>
    <property type="gene ID" value="OBART05G21210"/>
</dbReference>
<dbReference type="InterPro" id="IPR039335">
    <property type="entry name" value="SIB1/2"/>
</dbReference>
<feature type="compositionally biased region" description="Gly residues" evidence="1">
    <location>
        <begin position="8"/>
        <end position="26"/>
    </location>
</feature>
<sequence length="153" mass="15601">MDKKQCGAKGGGGGNARRSATGGGAGRMHRKGKHQGDGGGGGGKRREIKVVYIANPMRVTTSEEGFRALVQELTGRHADPSNPGSTVDSSSTDHGGAGAGGQGAGLQAAALDDDENSFIAPELIDNRYSVCFSPPTFLYGGGSHTYDGDDYGL</sequence>
<dbReference type="Pfam" id="PF05678">
    <property type="entry name" value="VQ"/>
    <property type="match status" value="1"/>
</dbReference>
<reference evidence="3" key="2">
    <citation type="submission" date="2015-03" db="UniProtKB">
        <authorList>
            <consortium name="EnsemblPlants"/>
        </authorList>
    </citation>
    <scope>IDENTIFICATION</scope>
</reference>
<name>A0A0D3G9A1_9ORYZ</name>